<keyword evidence="4" id="KW-0378">Hydrolase</keyword>
<evidence type="ECO:0000313" key="12">
    <source>
        <dbReference type="EMBL" id="CAF1316333.1"/>
    </source>
</evidence>
<evidence type="ECO:0000259" key="9">
    <source>
        <dbReference type="Pfam" id="PF00551"/>
    </source>
</evidence>
<protein>
    <recommendedName>
        <fullName evidence="2">methenyltetrahydrofolate cyclohydrolase</fullName>
        <ecNumber evidence="2">3.5.4.9</ecNumber>
    </recommendedName>
</protein>
<dbReference type="InterPro" id="IPR047180">
    <property type="entry name" value="HoxX-like"/>
</dbReference>
<dbReference type="PANTHER" id="PTHR43388">
    <property type="entry name" value="HYDROGENASE MATURATION FACTOR HOXX"/>
    <property type="match status" value="1"/>
</dbReference>
<dbReference type="PROSITE" id="PS00166">
    <property type="entry name" value="ENOYL_COA_HYDRATASE"/>
    <property type="match status" value="1"/>
</dbReference>
<dbReference type="InterPro" id="IPR002376">
    <property type="entry name" value="Formyl_transf_N"/>
</dbReference>
<dbReference type="InterPro" id="IPR029045">
    <property type="entry name" value="ClpP/crotonase-like_dom_sf"/>
</dbReference>
<keyword evidence="5" id="KW-0560">Oxidoreductase</keyword>
<dbReference type="Gene3D" id="3.40.50.12230">
    <property type="match status" value="1"/>
</dbReference>
<dbReference type="InterPro" id="IPR001555">
    <property type="entry name" value="GART_AS"/>
</dbReference>
<dbReference type="InterPro" id="IPR020867">
    <property type="entry name" value="THF_DH/CycHdrlase_CS"/>
</dbReference>
<dbReference type="EMBL" id="CAJNOE010000711">
    <property type="protein sequence ID" value="CAF1316333.1"/>
    <property type="molecule type" value="Genomic_DNA"/>
</dbReference>
<dbReference type="InterPro" id="IPR036291">
    <property type="entry name" value="NAD(P)-bd_dom_sf"/>
</dbReference>
<evidence type="ECO:0000256" key="2">
    <source>
        <dbReference type="ARBA" id="ARBA00012776"/>
    </source>
</evidence>
<dbReference type="GO" id="GO:0006730">
    <property type="term" value="P:one-carbon metabolic process"/>
    <property type="evidence" value="ECO:0007669"/>
    <property type="project" value="UniProtKB-KW"/>
</dbReference>
<evidence type="ECO:0000256" key="6">
    <source>
        <dbReference type="ARBA" id="ARBA00023268"/>
    </source>
</evidence>
<dbReference type="Gene3D" id="3.40.50.720">
    <property type="entry name" value="NAD(P)-binding Rossmann-like Domain"/>
    <property type="match status" value="1"/>
</dbReference>
<dbReference type="Pfam" id="PF00763">
    <property type="entry name" value="THF_DHG_CYH"/>
    <property type="match status" value="1"/>
</dbReference>
<evidence type="ECO:0000256" key="5">
    <source>
        <dbReference type="ARBA" id="ARBA00023002"/>
    </source>
</evidence>
<dbReference type="InterPro" id="IPR036477">
    <property type="entry name" value="Formyl_transf_N_sf"/>
</dbReference>
<dbReference type="PANTHER" id="PTHR43388:SF1">
    <property type="entry name" value="HYDROGENASE MATURATION FACTOR HOXX"/>
    <property type="match status" value="1"/>
</dbReference>
<reference evidence="12" key="1">
    <citation type="submission" date="2021-02" db="EMBL/GenBank/DDBJ databases">
        <authorList>
            <person name="Nowell W R."/>
        </authorList>
    </citation>
    <scope>NUCLEOTIDE SEQUENCE</scope>
</reference>
<comment type="similarity">
    <text evidence="8">Belongs to the enoyl-CoA hydratase/isomerase family.</text>
</comment>
<comment type="subunit">
    <text evidence="1">Homodimer.</text>
</comment>
<dbReference type="FunFam" id="3.40.50.10860:FF:000005">
    <property type="entry name" value="C-1-tetrahydrofolate synthase, cytoplasmic, putative"/>
    <property type="match status" value="1"/>
</dbReference>
<dbReference type="AlphaFoldDB" id="A0A815EUI5"/>
<feature type="domain" description="Formyl transferase N-terminal" evidence="9">
    <location>
        <begin position="113"/>
        <end position="199"/>
    </location>
</feature>
<feature type="domain" description="Tetrahydrofolate dehydrogenase/cyclohydrolase NAD(P)-binding" evidence="11">
    <location>
        <begin position="812"/>
        <end position="959"/>
    </location>
</feature>
<dbReference type="Pfam" id="PF00378">
    <property type="entry name" value="ECH_1"/>
    <property type="match status" value="1"/>
</dbReference>
<dbReference type="Gene3D" id="3.90.226.10">
    <property type="entry name" value="2-enoyl-CoA Hydratase, Chain A, domain 1"/>
    <property type="match status" value="1"/>
</dbReference>
<evidence type="ECO:0000256" key="7">
    <source>
        <dbReference type="ARBA" id="ARBA00036357"/>
    </source>
</evidence>
<keyword evidence="3" id="KW-0554">One-carbon metabolism</keyword>
<dbReference type="InterPro" id="IPR020630">
    <property type="entry name" value="THF_DH/CycHdrlase_cat_dom"/>
</dbReference>
<dbReference type="SUPFAM" id="SSF52096">
    <property type="entry name" value="ClpP/crotonase"/>
    <property type="match status" value="1"/>
</dbReference>
<dbReference type="InterPro" id="IPR001753">
    <property type="entry name" value="Enoyl-CoA_hydra/iso"/>
</dbReference>
<proteinExistence type="inferred from homology"/>
<dbReference type="InterPro" id="IPR046346">
    <property type="entry name" value="Aminoacid_DH-like_N_sf"/>
</dbReference>
<gene>
    <name evidence="12" type="ORF">IZO911_LOCUS34894</name>
</gene>
<evidence type="ECO:0000256" key="3">
    <source>
        <dbReference type="ARBA" id="ARBA00022563"/>
    </source>
</evidence>
<sequence length="971" mass="108318">MSLIQKCHSTIPRTNGLLRHIQKCSSATNQSNFSTNAVHEHLSKLIQQHQQDRINSQHVTNAHQLEDTINRSEQQQRLIKKLRILLLSNTHNSMSQAVYLMLTQMGHNVMIEMALSSSQMEQVAAELNPDLIICPFLTKVVPENLFRKVKTLIVHPGIVGDRGIHSLDWALLEEQKEWGVTIMEADKEMDAGPIYATQNFSLANLPLSQLTKSKVYRNQVIPAALQSINRAVRNFIEQIEPTPLDYSNPTVRGTLKPTMKQSQCTINWEEDDARTIVRKISSRDSNPGLLDNSLFGCGMYLYGAHIEKLIKVPSNTPSKQLLGQRDGAILISCQGGNGEAVWITHMKRVRPYNIKLPATRVIDPDQLSTLPVLSVSFNTVPTDVTFNEIYYEKKNDIIFLHFDFYNGAMSTTQCQRLLQALNEIEQINNFKILVLCGGRSYFSNGIHLNVIEAAEDKYIESYANINALNDVILKIMSMKNKITISALQGNAGAGGVMMSLAADYVYANSEVVLNPHYRTMGLFGSEYWTYNLSRRIGFDNARQITEACEPLSAQKAEEIHLIDRILCQSSDELLTKVEMMAHLLTIDVIYDNLIKKKKEEDGPLFYDKLAACRSTELAKMAENFRNSSYNLARHSFVYKTPPVITPWHIKKLGRETAIRANGKEIAKHIQTNISQKIKSLQSHAIEAGLTPRSPGLACLIVGNRRDSLLYVQKKNSLASSFGFLTQVVHINDNQSSSIDELEAVILQQINQWNNDPLIDGIVVQLPLPEQLDRRRILDTICLEKDVDGLHSLQLADLCISSTSPSSSTSFIPCTVRGILHLLEFYHVKLPGKVVCIVGASKTVGLPLALALSSRGCTVTICTVQTNHLQEKVERADILIASAGVANLVKADWIRPGAVVIDAGITVMENELTKQITVCGDVEKTDNLWKRASLITPVPGGVGPMTVVMLLQNTLDAYKARLTQEILKTTQK</sequence>
<dbReference type="InterPro" id="IPR020631">
    <property type="entry name" value="THF_DH/CycHdrlase_NAD-bd_dom"/>
</dbReference>
<dbReference type="SUPFAM" id="SSF53328">
    <property type="entry name" value="Formyltransferase"/>
    <property type="match status" value="1"/>
</dbReference>
<accession>A0A815EUI5</accession>
<dbReference type="InterPro" id="IPR000672">
    <property type="entry name" value="THF_DH/CycHdrlase"/>
</dbReference>
<evidence type="ECO:0000256" key="1">
    <source>
        <dbReference type="ARBA" id="ARBA00011738"/>
    </source>
</evidence>
<dbReference type="PROSITE" id="PS00767">
    <property type="entry name" value="THF_DHG_CYH_2"/>
    <property type="match status" value="1"/>
</dbReference>
<dbReference type="SUPFAM" id="SSF53223">
    <property type="entry name" value="Aminoacid dehydrogenase-like, N-terminal domain"/>
    <property type="match status" value="1"/>
</dbReference>
<dbReference type="SUPFAM" id="SSF51735">
    <property type="entry name" value="NAD(P)-binding Rossmann-fold domains"/>
    <property type="match status" value="1"/>
</dbReference>
<feature type="domain" description="Tetrahydrofolate dehydrogenase/cyclohydrolase catalytic" evidence="10">
    <location>
        <begin position="661"/>
        <end position="787"/>
    </location>
</feature>
<evidence type="ECO:0000256" key="4">
    <source>
        <dbReference type="ARBA" id="ARBA00022801"/>
    </source>
</evidence>
<dbReference type="Gene3D" id="3.40.50.10860">
    <property type="entry name" value="Leucine Dehydrogenase, chain A, domain 1"/>
    <property type="match status" value="1"/>
</dbReference>
<evidence type="ECO:0000313" key="13">
    <source>
        <dbReference type="Proteomes" id="UP000663860"/>
    </source>
</evidence>
<evidence type="ECO:0000256" key="8">
    <source>
        <dbReference type="RuleBase" id="RU003707"/>
    </source>
</evidence>
<keyword evidence="6" id="KW-0511">Multifunctional enzyme</keyword>
<dbReference type="Proteomes" id="UP000663860">
    <property type="component" value="Unassembled WGS sequence"/>
</dbReference>
<comment type="caution">
    <text evidence="12">The sequence shown here is derived from an EMBL/GenBank/DDBJ whole genome shotgun (WGS) entry which is preliminary data.</text>
</comment>
<dbReference type="Pfam" id="PF00551">
    <property type="entry name" value="Formyl_trans_N"/>
    <property type="match status" value="1"/>
</dbReference>
<dbReference type="Pfam" id="PF02882">
    <property type="entry name" value="THF_DHG_CYH_C"/>
    <property type="match status" value="1"/>
</dbReference>
<dbReference type="CDD" id="cd06558">
    <property type="entry name" value="crotonase-like"/>
    <property type="match status" value="1"/>
</dbReference>
<dbReference type="GO" id="GO:0004488">
    <property type="term" value="F:methylenetetrahydrofolate dehydrogenase (NADP+) activity"/>
    <property type="evidence" value="ECO:0007669"/>
    <property type="project" value="InterPro"/>
</dbReference>
<dbReference type="PROSITE" id="PS00373">
    <property type="entry name" value="GART"/>
    <property type="match status" value="1"/>
</dbReference>
<evidence type="ECO:0000259" key="10">
    <source>
        <dbReference type="Pfam" id="PF00763"/>
    </source>
</evidence>
<dbReference type="HAMAP" id="MF_01576">
    <property type="entry name" value="THF_DHG_CYH"/>
    <property type="match status" value="1"/>
</dbReference>
<dbReference type="CDD" id="cd01080">
    <property type="entry name" value="NAD_bind_m-THF_DH_Cyclohyd"/>
    <property type="match status" value="1"/>
</dbReference>
<dbReference type="EC" id="3.5.4.9" evidence="2"/>
<organism evidence="12 13">
    <name type="scientific">Adineta steineri</name>
    <dbReference type="NCBI Taxonomy" id="433720"/>
    <lineage>
        <taxon>Eukaryota</taxon>
        <taxon>Metazoa</taxon>
        <taxon>Spiralia</taxon>
        <taxon>Gnathifera</taxon>
        <taxon>Rotifera</taxon>
        <taxon>Eurotatoria</taxon>
        <taxon>Bdelloidea</taxon>
        <taxon>Adinetida</taxon>
        <taxon>Adinetidae</taxon>
        <taxon>Adineta</taxon>
    </lineage>
</organism>
<evidence type="ECO:0000259" key="11">
    <source>
        <dbReference type="Pfam" id="PF02882"/>
    </source>
</evidence>
<comment type="catalytic activity">
    <reaction evidence="7">
        <text>(6R)-5,10-methenyltetrahydrofolate + H2O = (6R)-10-formyltetrahydrofolate + H(+)</text>
        <dbReference type="Rhea" id="RHEA:23700"/>
        <dbReference type="ChEBI" id="CHEBI:15377"/>
        <dbReference type="ChEBI" id="CHEBI:15378"/>
        <dbReference type="ChEBI" id="CHEBI:57455"/>
        <dbReference type="ChEBI" id="CHEBI:195366"/>
        <dbReference type="EC" id="3.5.4.9"/>
    </reaction>
</comment>
<name>A0A815EUI5_9BILA</name>
<dbReference type="GO" id="GO:0004477">
    <property type="term" value="F:methenyltetrahydrofolate cyclohydrolase activity"/>
    <property type="evidence" value="ECO:0007669"/>
    <property type="project" value="UniProtKB-EC"/>
</dbReference>
<dbReference type="InterPro" id="IPR018376">
    <property type="entry name" value="Enoyl-CoA_hyd/isom_CS"/>
</dbReference>
<dbReference type="PRINTS" id="PR00085">
    <property type="entry name" value="THFDHDRGNASE"/>
</dbReference>